<evidence type="ECO:0000313" key="3">
    <source>
        <dbReference type="Proteomes" id="UP001172457"/>
    </source>
</evidence>
<dbReference type="PANTHER" id="PTHR33116:SF79">
    <property type="entry name" value="REVERSE TRANSCRIPTASE DOMAIN, ZINC FINGER, CCHC-TYPE-RELATED"/>
    <property type="match status" value="1"/>
</dbReference>
<evidence type="ECO:0000256" key="1">
    <source>
        <dbReference type="SAM" id="Phobius"/>
    </source>
</evidence>
<keyword evidence="3" id="KW-1185">Reference proteome</keyword>
<keyword evidence="1" id="KW-1133">Transmembrane helix</keyword>
<accession>A0AA38SKR6</accession>
<dbReference type="AlphaFoldDB" id="A0AA38SKR6"/>
<comment type="caution">
    <text evidence="2">The sequence shown here is derived from an EMBL/GenBank/DDBJ whole genome shotgun (WGS) entry which is preliminary data.</text>
</comment>
<evidence type="ECO:0000313" key="2">
    <source>
        <dbReference type="EMBL" id="KAJ9538196.1"/>
    </source>
</evidence>
<dbReference type="PANTHER" id="PTHR33116">
    <property type="entry name" value="REVERSE TRANSCRIPTASE ZINC-BINDING DOMAIN-CONTAINING PROTEIN-RELATED-RELATED"/>
    <property type="match status" value="1"/>
</dbReference>
<proteinExistence type="predicted"/>
<keyword evidence="1" id="KW-0812">Transmembrane</keyword>
<sequence length="347" mass="39714">MKEAKEKGIFEGTRIGNEDLLLIHLQYVDDAIFFGKWSVLNLKNLIKILKFFQEALGLKIYIGKNKFFRMRSNLGEGDWVVLVASCHLYILGLQVGRPMNKIGRWKEVIAKVKNKVGSWKTKLISIGGRFTLVASVLGSILLYLFLLFRAPRGVIHELKSVKSNFYKVAGKGSELEKWLTWVKNIIRIGKELEKVSINFETSFGMGEEMRQTFDWIDGWVMPFESSPGKLFKVECGDAKEVERHRENDVRKRDVRRGSFRFALGKLHTVIGSENEDADHGIQVGVGNTPWTWINIIRRISSIALFANVLDGFQCYRLLRLDLGVNILIDGYKIEEDDHVLYILMAIG</sequence>
<gene>
    <name evidence="2" type="ORF">OSB04_030929</name>
</gene>
<protein>
    <recommendedName>
        <fullName evidence="4">Reverse transcriptase domain-containing protein</fullName>
    </recommendedName>
</protein>
<feature type="transmembrane region" description="Helical" evidence="1">
    <location>
        <begin position="130"/>
        <end position="148"/>
    </location>
</feature>
<dbReference type="EMBL" id="JARYMX010000008">
    <property type="protein sequence ID" value="KAJ9538196.1"/>
    <property type="molecule type" value="Genomic_DNA"/>
</dbReference>
<evidence type="ECO:0008006" key="4">
    <source>
        <dbReference type="Google" id="ProtNLM"/>
    </source>
</evidence>
<dbReference type="Proteomes" id="UP001172457">
    <property type="component" value="Chromosome 8"/>
</dbReference>
<keyword evidence="1" id="KW-0472">Membrane</keyword>
<reference evidence="2" key="1">
    <citation type="submission" date="2023-03" db="EMBL/GenBank/DDBJ databases">
        <title>Chromosome-scale reference genome and RAD-based genetic map of yellow starthistle (Centaurea solstitialis) reveal putative structural variation and QTLs associated with invader traits.</title>
        <authorList>
            <person name="Reatini B."/>
            <person name="Cang F.A."/>
            <person name="Jiang Q."/>
            <person name="Mckibben M.T.W."/>
            <person name="Barker M.S."/>
            <person name="Rieseberg L.H."/>
            <person name="Dlugosch K.M."/>
        </authorList>
    </citation>
    <scope>NUCLEOTIDE SEQUENCE</scope>
    <source>
        <strain evidence="2">CAN-66</strain>
        <tissue evidence="2">Leaf</tissue>
    </source>
</reference>
<name>A0AA38SKR6_9ASTR</name>
<organism evidence="2 3">
    <name type="scientific">Centaurea solstitialis</name>
    <name type="common">yellow star-thistle</name>
    <dbReference type="NCBI Taxonomy" id="347529"/>
    <lineage>
        <taxon>Eukaryota</taxon>
        <taxon>Viridiplantae</taxon>
        <taxon>Streptophyta</taxon>
        <taxon>Embryophyta</taxon>
        <taxon>Tracheophyta</taxon>
        <taxon>Spermatophyta</taxon>
        <taxon>Magnoliopsida</taxon>
        <taxon>eudicotyledons</taxon>
        <taxon>Gunneridae</taxon>
        <taxon>Pentapetalae</taxon>
        <taxon>asterids</taxon>
        <taxon>campanulids</taxon>
        <taxon>Asterales</taxon>
        <taxon>Asteraceae</taxon>
        <taxon>Carduoideae</taxon>
        <taxon>Cardueae</taxon>
        <taxon>Centaureinae</taxon>
        <taxon>Centaurea</taxon>
    </lineage>
</organism>